<evidence type="ECO:0000256" key="3">
    <source>
        <dbReference type="SAM" id="MobiDB-lite"/>
    </source>
</evidence>
<reference evidence="6" key="1">
    <citation type="submission" date="2016-11" db="UniProtKB">
        <authorList>
            <consortium name="WormBaseParasite"/>
        </authorList>
    </citation>
    <scope>IDENTIFICATION</scope>
</reference>
<dbReference type="InterPro" id="IPR002048">
    <property type="entry name" value="EF_hand_dom"/>
</dbReference>
<dbReference type="InterPro" id="IPR050230">
    <property type="entry name" value="CALM/Myosin/TropC-like"/>
</dbReference>
<evidence type="ECO:0000256" key="1">
    <source>
        <dbReference type="ARBA" id="ARBA00022737"/>
    </source>
</evidence>
<dbReference type="PROSITE" id="PS50222">
    <property type="entry name" value="EF_HAND_2"/>
    <property type="match status" value="3"/>
</dbReference>
<dbReference type="PANTHER" id="PTHR23048">
    <property type="entry name" value="MYOSIN LIGHT CHAIN 1, 3"/>
    <property type="match status" value="1"/>
</dbReference>
<feature type="domain" description="EF-hand" evidence="4">
    <location>
        <begin position="249"/>
        <end position="284"/>
    </location>
</feature>
<protein>
    <submittedName>
        <fullName evidence="6">Calmodulin</fullName>
    </submittedName>
</protein>
<feature type="region of interest" description="Disordered" evidence="3">
    <location>
        <begin position="298"/>
        <end position="318"/>
    </location>
</feature>
<dbReference type="Gene3D" id="1.10.238.10">
    <property type="entry name" value="EF-hand"/>
    <property type="match status" value="2"/>
</dbReference>
<evidence type="ECO:0000313" key="6">
    <source>
        <dbReference type="WBParaSite" id="maker-uti_cns_0006781-snap-gene-0.2-mRNA-1"/>
    </source>
</evidence>
<feature type="compositionally biased region" description="Basic and acidic residues" evidence="3">
    <location>
        <begin position="298"/>
        <end position="309"/>
    </location>
</feature>
<feature type="compositionally biased region" description="Low complexity" evidence="3">
    <location>
        <begin position="471"/>
        <end position="486"/>
    </location>
</feature>
<dbReference type="Pfam" id="PF13499">
    <property type="entry name" value="EF-hand_7"/>
    <property type="match status" value="2"/>
</dbReference>
<dbReference type="CDD" id="cd00051">
    <property type="entry name" value="EFh"/>
    <property type="match status" value="2"/>
</dbReference>
<name>A0A1I8HKY0_9PLAT</name>
<feature type="domain" description="EF-hand" evidence="4">
    <location>
        <begin position="174"/>
        <end position="209"/>
    </location>
</feature>
<dbReference type="GO" id="GO:0005509">
    <property type="term" value="F:calcium ion binding"/>
    <property type="evidence" value="ECO:0007669"/>
    <property type="project" value="InterPro"/>
</dbReference>
<feature type="region of interest" description="Disordered" evidence="3">
    <location>
        <begin position="351"/>
        <end position="375"/>
    </location>
</feature>
<dbReference type="SMART" id="SM00054">
    <property type="entry name" value="EFh"/>
    <property type="match status" value="3"/>
</dbReference>
<dbReference type="PANTHER" id="PTHR23048:SF0">
    <property type="entry name" value="CALMODULIN LIKE 3"/>
    <property type="match status" value="1"/>
</dbReference>
<accession>A0A1I8HKY0</accession>
<dbReference type="InterPro" id="IPR011992">
    <property type="entry name" value="EF-hand-dom_pair"/>
</dbReference>
<feature type="domain" description="EF-hand" evidence="4">
    <location>
        <begin position="210"/>
        <end position="245"/>
    </location>
</feature>
<evidence type="ECO:0000313" key="5">
    <source>
        <dbReference type="Proteomes" id="UP000095280"/>
    </source>
</evidence>
<evidence type="ECO:0000256" key="2">
    <source>
        <dbReference type="ARBA" id="ARBA00022837"/>
    </source>
</evidence>
<sequence length="594" mass="65004">LQLKQSHPAMQLPQSPLTDLQLSHSEQLKIFMLAASWLNSSKLITPSWSVSAALIISSSSVSDMPSFRISFMTNFSSDLEITPSWFWSSRSKIRCFSDCGRWPPFSTKAFIMVTNSWNSSVPLEFLSNSRMRASASGRVMVWPAARIRLTSSLTSMAPLPLVSDLSNTSRRMSASTEVLREVFDKSDTNGNGAIEVKELVSLMRAAGQTITRPEAEALIREFDKNSNGTLEFQEFVTMMNAFVEKGGHRPQSEKQRIFDLLDQNQDGVISKSELKFVMNEILKEGMSDPELDEMMREADTDHDGPRDSRGANFHQARPSRRVEALVHVVRNGMAAQPAQRLRRLAELEQNHCAQHGQQGEADAQQEEGAQARAPGPRWRPLYRRFVRQPVGFVTAGLRLAVHLVKHLVQLAERFVRLAVVIVGEDRGGCGSAAASASASASASSAMVFSMPLSRSPPRDTRSISCTRTTLSSPEAAAAPPTAPSSSGVRRGVDVEASPAPSDWKTLRHRCRRLARASAPSEGGEFWENCANFGRAAVYACGKEAGGGMRVRAELSGGIGDWEGRLVVNESDSGQVGVLLVVLNFIKVAKLGCNK</sequence>
<dbReference type="AlphaFoldDB" id="A0A1I8HKY0"/>
<organism evidence="5 6">
    <name type="scientific">Macrostomum lignano</name>
    <dbReference type="NCBI Taxonomy" id="282301"/>
    <lineage>
        <taxon>Eukaryota</taxon>
        <taxon>Metazoa</taxon>
        <taxon>Spiralia</taxon>
        <taxon>Lophotrochozoa</taxon>
        <taxon>Platyhelminthes</taxon>
        <taxon>Rhabditophora</taxon>
        <taxon>Macrostomorpha</taxon>
        <taxon>Macrostomida</taxon>
        <taxon>Macrostomidae</taxon>
        <taxon>Macrostomum</taxon>
    </lineage>
</organism>
<dbReference type="Proteomes" id="UP000095280">
    <property type="component" value="Unplaced"/>
</dbReference>
<feature type="region of interest" description="Disordered" evidence="3">
    <location>
        <begin position="450"/>
        <end position="500"/>
    </location>
</feature>
<dbReference type="PROSITE" id="PS00018">
    <property type="entry name" value="EF_HAND_1"/>
    <property type="match status" value="3"/>
</dbReference>
<dbReference type="FunFam" id="1.10.238.10:FF:000178">
    <property type="entry name" value="Calmodulin-2 A"/>
    <property type="match status" value="1"/>
</dbReference>
<feature type="compositionally biased region" description="Low complexity" evidence="3">
    <location>
        <begin position="353"/>
        <end position="373"/>
    </location>
</feature>
<keyword evidence="5" id="KW-1185">Reference proteome</keyword>
<evidence type="ECO:0000259" key="4">
    <source>
        <dbReference type="PROSITE" id="PS50222"/>
    </source>
</evidence>
<dbReference type="GO" id="GO:0016460">
    <property type="term" value="C:myosin II complex"/>
    <property type="evidence" value="ECO:0007669"/>
    <property type="project" value="TreeGrafter"/>
</dbReference>
<proteinExistence type="predicted"/>
<dbReference type="InterPro" id="IPR018247">
    <property type="entry name" value="EF_Hand_1_Ca_BS"/>
</dbReference>
<keyword evidence="1" id="KW-0677">Repeat</keyword>
<dbReference type="WBParaSite" id="maker-uti_cns_0006781-snap-gene-0.2-mRNA-1">
    <property type="protein sequence ID" value="maker-uti_cns_0006781-snap-gene-0.2-mRNA-1"/>
    <property type="gene ID" value="maker-uti_cns_0006781-snap-gene-0.2"/>
</dbReference>
<dbReference type="SUPFAM" id="SSF47473">
    <property type="entry name" value="EF-hand"/>
    <property type="match status" value="1"/>
</dbReference>
<keyword evidence="2" id="KW-0106">Calcium</keyword>